<feature type="domain" description="FAD-binding PCMH-type" evidence="4">
    <location>
        <begin position="1"/>
        <end position="176"/>
    </location>
</feature>
<dbReference type="InterPro" id="IPR002346">
    <property type="entry name" value="Mopterin_DH_FAD-bd"/>
</dbReference>
<dbReference type="Gene3D" id="3.30.465.10">
    <property type="match status" value="1"/>
</dbReference>
<dbReference type="OrthoDB" id="9793944at2"/>
<dbReference type="SUPFAM" id="SSF55447">
    <property type="entry name" value="CO dehydrogenase flavoprotein C-terminal domain-like"/>
    <property type="match status" value="1"/>
</dbReference>
<dbReference type="InterPro" id="IPR016169">
    <property type="entry name" value="FAD-bd_PCMH_sub2"/>
</dbReference>
<dbReference type="EMBL" id="LWCS01000040">
    <property type="protein sequence ID" value="OAN35114.1"/>
    <property type="molecule type" value="Genomic_DNA"/>
</dbReference>
<dbReference type="GO" id="GO:0071949">
    <property type="term" value="F:FAD binding"/>
    <property type="evidence" value="ECO:0007669"/>
    <property type="project" value="InterPro"/>
</dbReference>
<evidence type="ECO:0000259" key="4">
    <source>
        <dbReference type="PROSITE" id="PS51387"/>
    </source>
</evidence>
<dbReference type="InterPro" id="IPR051312">
    <property type="entry name" value="Diverse_Substr_Oxidored"/>
</dbReference>
<dbReference type="Gene3D" id="3.30.43.10">
    <property type="entry name" value="Uridine Diphospho-n-acetylenolpyruvylglucosamine Reductase, domain 2"/>
    <property type="match status" value="1"/>
</dbReference>
<name>A0A178LQG0_MYCIR</name>
<evidence type="ECO:0000256" key="3">
    <source>
        <dbReference type="ARBA" id="ARBA00023002"/>
    </source>
</evidence>
<evidence type="ECO:0000256" key="1">
    <source>
        <dbReference type="ARBA" id="ARBA00022630"/>
    </source>
</evidence>
<dbReference type="PROSITE" id="PS51387">
    <property type="entry name" value="FAD_PCMH"/>
    <property type="match status" value="1"/>
</dbReference>
<comment type="caution">
    <text evidence="5">The sequence shown here is derived from an EMBL/GenBank/DDBJ whole genome shotgun (WGS) entry which is preliminary data.</text>
</comment>
<dbReference type="SUPFAM" id="SSF56176">
    <property type="entry name" value="FAD-binding/transporter-associated domain-like"/>
    <property type="match status" value="1"/>
</dbReference>
<accession>A0A178LQG0</accession>
<keyword evidence="2" id="KW-0274">FAD</keyword>
<dbReference type="InterPro" id="IPR036683">
    <property type="entry name" value="CO_DH_flav_C_dom_sf"/>
</dbReference>
<dbReference type="PANTHER" id="PTHR42659:SF2">
    <property type="entry name" value="XANTHINE DEHYDROGENASE SUBUNIT C-RELATED"/>
    <property type="match status" value="1"/>
</dbReference>
<keyword evidence="3" id="KW-0560">Oxidoreductase</keyword>
<organism evidence="5 6">
    <name type="scientific">Mycolicibacterium iranicum</name>
    <name type="common">Mycobacterium iranicum</name>
    <dbReference type="NCBI Taxonomy" id="912594"/>
    <lineage>
        <taxon>Bacteria</taxon>
        <taxon>Bacillati</taxon>
        <taxon>Actinomycetota</taxon>
        <taxon>Actinomycetes</taxon>
        <taxon>Mycobacteriales</taxon>
        <taxon>Mycobacteriaceae</taxon>
        <taxon>Mycolicibacterium</taxon>
    </lineage>
</organism>
<dbReference type="InterPro" id="IPR036318">
    <property type="entry name" value="FAD-bd_PCMH-like_sf"/>
</dbReference>
<sequence length="269" mass="28951">MLPSFRLVRPRSLGEALEAINEDKVPYCGGTELLLAMRAGLTRPEALVDIKNIPELTGIRVDVDGPRVVVLGSVERHMDLAAHPVVREQLPMLAQVERGVGNARVRAQGSIGGNLCFAEPKSDVATALVAYGAEVSLISPAGARTVAVKEFVAGPYWADKQPEELLVDIRVPVPGNRTRAVYLKYQIAERPTLGVALLHDPDSHVCRLVVGALGEVQTLFTFADPGEIEPEAVAGELDPTPDLTGSELYKRHVAAVFIRRAMNALEEAA</sequence>
<dbReference type="Proteomes" id="UP000078396">
    <property type="component" value="Unassembled WGS sequence"/>
</dbReference>
<dbReference type="Pfam" id="PF00941">
    <property type="entry name" value="FAD_binding_5"/>
    <property type="match status" value="1"/>
</dbReference>
<evidence type="ECO:0000313" key="5">
    <source>
        <dbReference type="EMBL" id="OAN35114.1"/>
    </source>
</evidence>
<evidence type="ECO:0000313" key="6">
    <source>
        <dbReference type="Proteomes" id="UP000078396"/>
    </source>
</evidence>
<keyword evidence="1" id="KW-0285">Flavoprotein</keyword>
<reference evidence="5 6" key="1">
    <citation type="submission" date="2016-04" db="EMBL/GenBank/DDBJ databases">
        <title>Draft Genome Sequences of Staphylococcus capitis Strain H36, S. capitis Strain H65, S. cohnii Strain H62, S. hominis Strain H69, Mycobacterium iranicum Strain H39, Plantibacter sp. Strain H53, Pseudomonas oryzihabitans Strain H72, and Microbacterium sp. Strain H83, isolated from residential settings.</title>
        <authorList>
            <person name="Lymperopoulou D."/>
            <person name="Adams R.I."/>
            <person name="Lindow S."/>
            <person name="Coil D.A."/>
            <person name="Jospin G."/>
            <person name="Eisen J.A."/>
        </authorList>
    </citation>
    <scope>NUCLEOTIDE SEQUENCE [LARGE SCALE GENOMIC DNA]</scope>
    <source>
        <strain evidence="5 6">H39</strain>
    </source>
</reference>
<proteinExistence type="predicted"/>
<evidence type="ECO:0000256" key="2">
    <source>
        <dbReference type="ARBA" id="ARBA00022827"/>
    </source>
</evidence>
<dbReference type="GO" id="GO:0016491">
    <property type="term" value="F:oxidoreductase activity"/>
    <property type="evidence" value="ECO:0007669"/>
    <property type="project" value="UniProtKB-KW"/>
</dbReference>
<gene>
    <name evidence="5" type="ORF">A4X20_26335</name>
</gene>
<dbReference type="InterPro" id="IPR016167">
    <property type="entry name" value="FAD-bd_PCMH_sub1"/>
</dbReference>
<dbReference type="AlphaFoldDB" id="A0A178LQG0"/>
<dbReference type="InterPro" id="IPR016166">
    <property type="entry name" value="FAD-bd_PCMH"/>
</dbReference>
<dbReference type="PANTHER" id="PTHR42659">
    <property type="entry name" value="XANTHINE DEHYDROGENASE SUBUNIT C-RELATED"/>
    <property type="match status" value="1"/>
</dbReference>
<protein>
    <recommendedName>
        <fullName evidence="4">FAD-binding PCMH-type domain-containing protein</fullName>
    </recommendedName>
</protein>